<dbReference type="GO" id="GO:0008168">
    <property type="term" value="F:methyltransferase activity"/>
    <property type="evidence" value="ECO:0007669"/>
    <property type="project" value="UniProtKB-KW"/>
</dbReference>
<dbReference type="InterPro" id="IPR013977">
    <property type="entry name" value="GcvT_C"/>
</dbReference>
<dbReference type="Gene3D" id="2.40.30.110">
    <property type="entry name" value="Aminomethyltransferase beta-barrel domains"/>
    <property type="match status" value="1"/>
</dbReference>
<dbReference type="OrthoDB" id="9774591at2"/>
<comment type="catalytic activity">
    <reaction evidence="6 7">
        <text>N(6)-[(R)-S(8)-aminomethyldihydrolipoyl]-L-lysyl-[protein] + (6S)-5,6,7,8-tetrahydrofolate = N(6)-[(R)-dihydrolipoyl]-L-lysyl-[protein] + (6R)-5,10-methylene-5,6,7,8-tetrahydrofolate + NH4(+)</text>
        <dbReference type="Rhea" id="RHEA:16945"/>
        <dbReference type="Rhea" id="RHEA-COMP:10475"/>
        <dbReference type="Rhea" id="RHEA-COMP:10492"/>
        <dbReference type="ChEBI" id="CHEBI:15636"/>
        <dbReference type="ChEBI" id="CHEBI:28938"/>
        <dbReference type="ChEBI" id="CHEBI:57453"/>
        <dbReference type="ChEBI" id="CHEBI:83100"/>
        <dbReference type="ChEBI" id="CHEBI:83143"/>
        <dbReference type="EC" id="2.1.2.10"/>
    </reaction>
</comment>
<accession>A0A4R3KNM6</accession>
<dbReference type="InterPro" id="IPR006223">
    <property type="entry name" value="GcvT"/>
</dbReference>
<dbReference type="FunFam" id="3.30.70.1400:FF:000001">
    <property type="entry name" value="Aminomethyltransferase"/>
    <property type="match status" value="1"/>
</dbReference>
<evidence type="ECO:0000256" key="4">
    <source>
        <dbReference type="ARBA" id="ARBA00022679"/>
    </source>
</evidence>
<dbReference type="NCBIfam" id="TIGR00528">
    <property type="entry name" value="gcvT"/>
    <property type="match status" value="1"/>
</dbReference>
<dbReference type="InterPro" id="IPR022903">
    <property type="entry name" value="GcvT_bac"/>
</dbReference>
<gene>
    <name evidence="7" type="primary">gcvT</name>
    <name evidence="11" type="ORF">EDD65_1165</name>
</gene>
<reference evidence="11 12" key="1">
    <citation type="submission" date="2019-03" db="EMBL/GenBank/DDBJ databases">
        <title>Genomic Encyclopedia of Type Strains, Phase IV (KMG-IV): sequencing the most valuable type-strain genomes for metagenomic binning, comparative biology and taxonomic classification.</title>
        <authorList>
            <person name="Goeker M."/>
        </authorList>
    </citation>
    <scope>NUCLEOTIDE SEQUENCE [LARGE SCALE GENOMIC DNA]</scope>
    <source>
        <strain evidence="11 12">DSM 26752</strain>
    </source>
</reference>
<protein>
    <recommendedName>
        <fullName evidence="2 7">Aminomethyltransferase</fullName>
        <ecNumber evidence="2 7">2.1.2.10</ecNumber>
    </recommendedName>
    <alternativeName>
        <fullName evidence="5 7">Glycine cleavage system T protein</fullName>
    </alternativeName>
</protein>
<evidence type="ECO:0000256" key="2">
    <source>
        <dbReference type="ARBA" id="ARBA00012616"/>
    </source>
</evidence>
<dbReference type="PANTHER" id="PTHR43757:SF2">
    <property type="entry name" value="AMINOMETHYLTRANSFERASE, MITOCHONDRIAL"/>
    <property type="match status" value="1"/>
</dbReference>
<feature type="binding site" evidence="8">
    <location>
        <position position="198"/>
    </location>
    <ligand>
        <name>substrate</name>
    </ligand>
</feature>
<evidence type="ECO:0000256" key="5">
    <source>
        <dbReference type="ARBA" id="ARBA00031395"/>
    </source>
</evidence>
<dbReference type="PANTHER" id="PTHR43757">
    <property type="entry name" value="AMINOMETHYLTRANSFERASE"/>
    <property type="match status" value="1"/>
</dbReference>
<dbReference type="SUPFAM" id="SSF101790">
    <property type="entry name" value="Aminomethyltransferase beta-barrel domain"/>
    <property type="match status" value="1"/>
</dbReference>
<name>A0A4R3KNM6_9FIRM</name>
<comment type="function">
    <text evidence="7">The glycine cleavage system catalyzes the degradation of glycine.</text>
</comment>
<evidence type="ECO:0000259" key="10">
    <source>
        <dbReference type="Pfam" id="PF08669"/>
    </source>
</evidence>
<keyword evidence="11" id="KW-0489">Methyltransferase</keyword>
<feature type="domain" description="Aminomethyltransferase C-terminal" evidence="10">
    <location>
        <begin position="285"/>
        <end position="361"/>
    </location>
</feature>
<dbReference type="SUPFAM" id="SSF103025">
    <property type="entry name" value="Folate-binding domain"/>
    <property type="match status" value="1"/>
</dbReference>
<evidence type="ECO:0000259" key="9">
    <source>
        <dbReference type="Pfam" id="PF01571"/>
    </source>
</evidence>
<dbReference type="PIRSF" id="PIRSF006487">
    <property type="entry name" value="GcvT"/>
    <property type="match status" value="1"/>
</dbReference>
<dbReference type="GO" id="GO:0004047">
    <property type="term" value="F:aminomethyltransferase activity"/>
    <property type="evidence" value="ECO:0007669"/>
    <property type="project" value="UniProtKB-UniRule"/>
</dbReference>
<dbReference type="GO" id="GO:0005829">
    <property type="term" value="C:cytosol"/>
    <property type="evidence" value="ECO:0007669"/>
    <property type="project" value="TreeGrafter"/>
</dbReference>
<comment type="similarity">
    <text evidence="1 7">Belongs to the GcvT family.</text>
</comment>
<keyword evidence="4 7" id="KW-0808">Transferase</keyword>
<dbReference type="Gene3D" id="3.30.1360.120">
    <property type="entry name" value="Probable tRNA modification gtpase trme, domain 1"/>
    <property type="match status" value="1"/>
</dbReference>
<dbReference type="HAMAP" id="MF_00259">
    <property type="entry name" value="GcvT"/>
    <property type="match status" value="1"/>
</dbReference>
<comment type="caution">
    <text evidence="11">The sequence shown here is derived from an EMBL/GenBank/DDBJ whole genome shotgun (WGS) entry which is preliminary data.</text>
</comment>
<dbReference type="InterPro" id="IPR028896">
    <property type="entry name" value="GcvT/YgfZ/DmdA"/>
</dbReference>
<dbReference type="FunFam" id="4.10.1250.10:FF:000001">
    <property type="entry name" value="Aminomethyltransferase"/>
    <property type="match status" value="1"/>
</dbReference>
<evidence type="ECO:0000256" key="8">
    <source>
        <dbReference type="PIRSR" id="PIRSR006487-1"/>
    </source>
</evidence>
<proteinExistence type="inferred from homology"/>
<dbReference type="GO" id="GO:0005960">
    <property type="term" value="C:glycine cleavage complex"/>
    <property type="evidence" value="ECO:0007669"/>
    <property type="project" value="InterPro"/>
</dbReference>
<dbReference type="FunFam" id="2.40.30.110:FF:000003">
    <property type="entry name" value="Aminomethyltransferase"/>
    <property type="match status" value="1"/>
</dbReference>
<dbReference type="GO" id="GO:0008483">
    <property type="term" value="F:transaminase activity"/>
    <property type="evidence" value="ECO:0007669"/>
    <property type="project" value="UniProtKB-KW"/>
</dbReference>
<evidence type="ECO:0000256" key="3">
    <source>
        <dbReference type="ARBA" id="ARBA00022576"/>
    </source>
</evidence>
<evidence type="ECO:0000313" key="12">
    <source>
        <dbReference type="Proteomes" id="UP000294567"/>
    </source>
</evidence>
<dbReference type="Pfam" id="PF08669">
    <property type="entry name" value="GCV_T_C"/>
    <property type="match status" value="1"/>
</dbReference>
<dbReference type="EMBL" id="SMAE01000016">
    <property type="protein sequence ID" value="TCS86125.1"/>
    <property type="molecule type" value="Genomic_DNA"/>
</dbReference>
<feature type="domain" description="GCVT N-terminal" evidence="9">
    <location>
        <begin position="8"/>
        <end position="265"/>
    </location>
</feature>
<dbReference type="Pfam" id="PF01571">
    <property type="entry name" value="GCV_T"/>
    <property type="match status" value="1"/>
</dbReference>
<comment type="subunit">
    <text evidence="7">The glycine cleavage system is composed of four proteins: P, T, L and H.</text>
</comment>
<evidence type="ECO:0000256" key="7">
    <source>
        <dbReference type="HAMAP-Rule" id="MF_00259"/>
    </source>
</evidence>
<keyword evidence="3 7" id="KW-0032">Aminotransferase</keyword>
<dbReference type="Proteomes" id="UP000294567">
    <property type="component" value="Unassembled WGS sequence"/>
</dbReference>
<organism evidence="11 12">
    <name type="scientific">Keratinibaculum paraultunense</name>
    <dbReference type="NCBI Taxonomy" id="1278232"/>
    <lineage>
        <taxon>Bacteria</taxon>
        <taxon>Bacillati</taxon>
        <taxon>Bacillota</taxon>
        <taxon>Tissierellia</taxon>
        <taxon>Tissierellales</taxon>
        <taxon>Tepidimicrobiaceae</taxon>
        <taxon>Keratinibaculum</taxon>
    </lineage>
</organism>
<sequence length="364" mass="40882">MVAKKTPLYEEHVKLGGKMVDYAGWFLPVQYEGLIPEHEAVRNAAGLFDVSHMGEIVVKGKDALDYLQYLTTNDIASIDTNQVIYTLMCYPDGGVVDDFLVYKYADDKYLLVVNAANTEKDFKWMIDNKDDFNIIIENISNQIGEVAIQGPKSEKILQKLTEKDLSKIKPFHFDKEVNIAGVECMVSRTGYTGEDGFEIYTSKDDIVKVWNAILEAGKDEGLKPAGLGCRDTLRFEAGMPLYGNEISEDITPLEGGLKFAVKLDKEEDFIGKDALKKQWEEGLTRKVVGFELLERGIPREGYEVYKDGKKIGHVTTGYMSPTLKKSIGNALIDINEAKIGNEIDIMIRNKPVKAKIISRKFLNK</sequence>
<dbReference type="InterPro" id="IPR027266">
    <property type="entry name" value="TrmE/GcvT-like"/>
</dbReference>
<dbReference type="RefSeq" id="WP_132029557.1">
    <property type="nucleotide sequence ID" value="NZ_CP068564.1"/>
</dbReference>
<dbReference type="InterPro" id="IPR006222">
    <property type="entry name" value="GCVT_N"/>
</dbReference>
<evidence type="ECO:0000256" key="1">
    <source>
        <dbReference type="ARBA" id="ARBA00008609"/>
    </source>
</evidence>
<dbReference type="NCBIfam" id="NF001567">
    <property type="entry name" value="PRK00389.1"/>
    <property type="match status" value="1"/>
</dbReference>
<dbReference type="GO" id="GO:0019464">
    <property type="term" value="P:glycine decarboxylation via glycine cleavage system"/>
    <property type="evidence" value="ECO:0007669"/>
    <property type="project" value="UniProtKB-UniRule"/>
</dbReference>
<evidence type="ECO:0000313" key="11">
    <source>
        <dbReference type="EMBL" id="TCS86125.1"/>
    </source>
</evidence>
<dbReference type="InterPro" id="IPR029043">
    <property type="entry name" value="GcvT/YgfZ_C"/>
</dbReference>
<dbReference type="Gene3D" id="4.10.1250.10">
    <property type="entry name" value="Aminomethyltransferase fragment"/>
    <property type="match status" value="1"/>
</dbReference>
<dbReference type="Gene3D" id="3.30.70.1400">
    <property type="entry name" value="Aminomethyltransferase beta-barrel domains"/>
    <property type="match status" value="1"/>
</dbReference>
<keyword evidence="12" id="KW-1185">Reference proteome</keyword>
<dbReference type="AlphaFoldDB" id="A0A4R3KNM6"/>
<dbReference type="GO" id="GO:0032259">
    <property type="term" value="P:methylation"/>
    <property type="evidence" value="ECO:0007669"/>
    <property type="project" value="UniProtKB-KW"/>
</dbReference>
<dbReference type="EC" id="2.1.2.10" evidence="2 7"/>
<evidence type="ECO:0000256" key="6">
    <source>
        <dbReference type="ARBA" id="ARBA00047665"/>
    </source>
</evidence>